<dbReference type="InterPro" id="IPR006501">
    <property type="entry name" value="Pectinesterase_inhib_dom"/>
</dbReference>
<sequence length="250" mass="28367">MESVQVNLLEDQSGRKKRKISFIIFLTILFTIIISTIIFGFGVLKRHTESQYPSSNSVRAIQVVCSVTRNPRLCTTSISALYNRRRFSKTDPSMIFTLSLHVAINELKPLISLPKSNNCGKLLDDSLSQLNGSLISSDGKKSMDDETMIRDLTASIKGGISNIDKCLKGLESMKSEWRIARVKFYMVKVYMGNSLQILQNRNAINEMFYPDVQTIFASLMLNRELYLLSIILICSQYLVMVFLVCNLLRV</sequence>
<dbReference type="Proteomes" id="UP000594638">
    <property type="component" value="Unassembled WGS sequence"/>
</dbReference>
<organism evidence="3 4">
    <name type="scientific">Olea europaea subsp. europaea</name>
    <dbReference type="NCBI Taxonomy" id="158383"/>
    <lineage>
        <taxon>Eukaryota</taxon>
        <taxon>Viridiplantae</taxon>
        <taxon>Streptophyta</taxon>
        <taxon>Embryophyta</taxon>
        <taxon>Tracheophyta</taxon>
        <taxon>Spermatophyta</taxon>
        <taxon>Magnoliopsida</taxon>
        <taxon>eudicotyledons</taxon>
        <taxon>Gunneridae</taxon>
        <taxon>Pentapetalae</taxon>
        <taxon>asterids</taxon>
        <taxon>lamiids</taxon>
        <taxon>Lamiales</taxon>
        <taxon>Oleaceae</taxon>
        <taxon>Oleeae</taxon>
        <taxon>Olea</taxon>
    </lineage>
</organism>
<proteinExistence type="predicted"/>
<evidence type="ECO:0000259" key="2">
    <source>
        <dbReference type="SMART" id="SM00856"/>
    </source>
</evidence>
<dbReference type="SUPFAM" id="SSF101148">
    <property type="entry name" value="Plant invertase/pectin methylesterase inhibitor"/>
    <property type="match status" value="1"/>
</dbReference>
<dbReference type="AlphaFoldDB" id="A0A8S0UBN7"/>
<evidence type="ECO:0000256" key="1">
    <source>
        <dbReference type="SAM" id="Phobius"/>
    </source>
</evidence>
<keyword evidence="1" id="KW-1133">Transmembrane helix</keyword>
<dbReference type="GO" id="GO:0004857">
    <property type="term" value="F:enzyme inhibitor activity"/>
    <property type="evidence" value="ECO:0007669"/>
    <property type="project" value="InterPro"/>
</dbReference>
<dbReference type="Gene3D" id="1.20.140.40">
    <property type="entry name" value="Invertase/pectin methylesterase inhibitor family protein"/>
    <property type="match status" value="1"/>
</dbReference>
<dbReference type="SMART" id="SM00856">
    <property type="entry name" value="PMEI"/>
    <property type="match status" value="1"/>
</dbReference>
<dbReference type="InterPro" id="IPR035513">
    <property type="entry name" value="Invertase/methylesterase_inhib"/>
</dbReference>
<dbReference type="EMBL" id="CACTIH010007587">
    <property type="protein sequence ID" value="CAA3016025.1"/>
    <property type="molecule type" value="Genomic_DNA"/>
</dbReference>
<comment type="caution">
    <text evidence="3">The sequence shown here is derived from an EMBL/GenBank/DDBJ whole genome shotgun (WGS) entry which is preliminary data.</text>
</comment>
<feature type="domain" description="Pectinesterase inhibitor" evidence="2">
    <location>
        <begin position="56"/>
        <end position="204"/>
    </location>
</feature>
<gene>
    <name evidence="3" type="ORF">OLEA9_A114148</name>
</gene>
<keyword evidence="1" id="KW-0472">Membrane</keyword>
<protein>
    <submittedName>
        <fullName evidence="3">Pectinesterase 1</fullName>
    </submittedName>
</protein>
<evidence type="ECO:0000313" key="3">
    <source>
        <dbReference type="EMBL" id="CAA3016025.1"/>
    </source>
</evidence>
<keyword evidence="1" id="KW-0812">Transmembrane</keyword>
<evidence type="ECO:0000313" key="4">
    <source>
        <dbReference type="Proteomes" id="UP000594638"/>
    </source>
</evidence>
<name>A0A8S0UBN7_OLEEU</name>
<dbReference type="Gramene" id="OE9A114148T1">
    <property type="protein sequence ID" value="OE9A114148C1"/>
    <property type="gene ID" value="OE9A114148"/>
</dbReference>
<dbReference type="OrthoDB" id="913943at2759"/>
<feature type="transmembrane region" description="Helical" evidence="1">
    <location>
        <begin position="20"/>
        <end position="44"/>
    </location>
</feature>
<dbReference type="Pfam" id="PF04043">
    <property type="entry name" value="PMEI"/>
    <property type="match status" value="1"/>
</dbReference>
<feature type="transmembrane region" description="Helical" evidence="1">
    <location>
        <begin position="225"/>
        <end position="249"/>
    </location>
</feature>
<accession>A0A8S0UBN7</accession>
<reference evidence="3 4" key="1">
    <citation type="submission" date="2019-12" db="EMBL/GenBank/DDBJ databases">
        <authorList>
            <person name="Alioto T."/>
            <person name="Alioto T."/>
            <person name="Gomez Garrido J."/>
        </authorList>
    </citation>
    <scope>NUCLEOTIDE SEQUENCE [LARGE SCALE GENOMIC DNA]</scope>
</reference>
<keyword evidence="4" id="KW-1185">Reference proteome</keyword>